<evidence type="ECO:0000313" key="1">
    <source>
        <dbReference type="EMBL" id="MBM0105756.1"/>
    </source>
</evidence>
<name>A0ABS1WXP9_9GAMM</name>
<dbReference type="EMBL" id="JAEVLS010000002">
    <property type="protein sequence ID" value="MBM0105756.1"/>
    <property type="molecule type" value="Genomic_DNA"/>
</dbReference>
<reference evidence="1 2" key="1">
    <citation type="journal article" date="2021" name="Int. J. Syst. Evol. Microbiol.">
        <title>Steroidobacter gossypii sp. nov., isolated from soil of cotton cropping field.</title>
        <authorList>
            <person name="Huang R."/>
            <person name="Yang S."/>
            <person name="Zhen C."/>
            <person name="Liu W."/>
        </authorList>
    </citation>
    <scope>NUCLEOTIDE SEQUENCE [LARGE SCALE GENOMIC DNA]</scope>
    <source>
        <strain evidence="1 2">S1-65</strain>
    </source>
</reference>
<dbReference type="RefSeq" id="WP_203167780.1">
    <property type="nucleotide sequence ID" value="NZ_JAEVLS010000002.1"/>
</dbReference>
<protein>
    <submittedName>
        <fullName evidence="1">Uncharacterized protein</fullName>
    </submittedName>
</protein>
<evidence type="ECO:0000313" key="2">
    <source>
        <dbReference type="Proteomes" id="UP000661077"/>
    </source>
</evidence>
<proteinExistence type="predicted"/>
<keyword evidence="2" id="KW-1185">Reference proteome</keyword>
<organism evidence="1 2">
    <name type="scientific">Steroidobacter gossypii</name>
    <dbReference type="NCBI Taxonomy" id="2805490"/>
    <lineage>
        <taxon>Bacteria</taxon>
        <taxon>Pseudomonadati</taxon>
        <taxon>Pseudomonadota</taxon>
        <taxon>Gammaproteobacteria</taxon>
        <taxon>Steroidobacterales</taxon>
        <taxon>Steroidobacteraceae</taxon>
        <taxon>Steroidobacter</taxon>
    </lineage>
</organism>
<dbReference type="Proteomes" id="UP000661077">
    <property type="component" value="Unassembled WGS sequence"/>
</dbReference>
<gene>
    <name evidence="1" type="ORF">JM946_13525</name>
</gene>
<accession>A0ABS1WXP9</accession>
<comment type="caution">
    <text evidence="1">The sequence shown here is derived from an EMBL/GenBank/DDBJ whole genome shotgun (WGS) entry which is preliminary data.</text>
</comment>
<sequence>MLPLLAGAVVNGAQACQELHLQATETADGARYALAKDVELVFGRDESLDSETDYGQRAMLYRSEGGAVRRTYFSAGAEDSSAMTPSFFTRCGPHELLILADIGNESAWGFRVFAYDGKALRDLGIVPIAVRGEGNMESAIPFVDLTPRGEVIDLTFTTDVIKDPESKQQRPVAGEDVLYQIDATSVRAK</sequence>